<evidence type="ECO:0000313" key="1">
    <source>
        <dbReference type="EMBL" id="JAD37753.1"/>
    </source>
</evidence>
<dbReference type="EMBL" id="GBRH01260142">
    <property type="protein sequence ID" value="JAD37753.1"/>
    <property type="molecule type" value="Transcribed_RNA"/>
</dbReference>
<proteinExistence type="predicted"/>
<sequence>MPCSPPCTLRGEWPSSRCHRRLLLAGFSSPRTAATMELSLWICLSWVLDSMQKYEP</sequence>
<protein>
    <submittedName>
        <fullName evidence="1">Uncharacterized protein</fullName>
    </submittedName>
</protein>
<name>A0A0A8ZJ98_ARUDO</name>
<reference evidence="1" key="1">
    <citation type="submission" date="2014-09" db="EMBL/GenBank/DDBJ databases">
        <authorList>
            <person name="Magalhaes I.L.F."/>
            <person name="Oliveira U."/>
            <person name="Santos F.R."/>
            <person name="Vidigal T.H.D.A."/>
            <person name="Brescovit A.D."/>
            <person name="Santos A.J."/>
        </authorList>
    </citation>
    <scope>NUCLEOTIDE SEQUENCE</scope>
    <source>
        <tissue evidence="1">Shoot tissue taken approximately 20 cm above the soil surface</tissue>
    </source>
</reference>
<dbReference type="AlphaFoldDB" id="A0A0A8ZJ98"/>
<accession>A0A0A8ZJ98</accession>
<organism evidence="1">
    <name type="scientific">Arundo donax</name>
    <name type="common">Giant reed</name>
    <name type="synonym">Donax arundinaceus</name>
    <dbReference type="NCBI Taxonomy" id="35708"/>
    <lineage>
        <taxon>Eukaryota</taxon>
        <taxon>Viridiplantae</taxon>
        <taxon>Streptophyta</taxon>
        <taxon>Embryophyta</taxon>
        <taxon>Tracheophyta</taxon>
        <taxon>Spermatophyta</taxon>
        <taxon>Magnoliopsida</taxon>
        <taxon>Liliopsida</taxon>
        <taxon>Poales</taxon>
        <taxon>Poaceae</taxon>
        <taxon>PACMAD clade</taxon>
        <taxon>Arundinoideae</taxon>
        <taxon>Arundineae</taxon>
        <taxon>Arundo</taxon>
    </lineage>
</organism>
<reference evidence="1" key="2">
    <citation type="journal article" date="2015" name="Data Brief">
        <title>Shoot transcriptome of the giant reed, Arundo donax.</title>
        <authorList>
            <person name="Barrero R.A."/>
            <person name="Guerrero F.D."/>
            <person name="Moolhuijzen P."/>
            <person name="Goolsby J.A."/>
            <person name="Tidwell J."/>
            <person name="Bellgard S.E."/>
            <person name="Bellgard M.I."/>
        </authorList>
    </citation>
    <scope>NUCLEOTIDE SEQUENCE</scope>
    <source>
        <tissue evidence="1">Shoot tissue taken approximately 20 cm above the soil surface</tissue>
    </source>
</reference>